<evidence type="ECO:0008006" key="3">
    <source>
        <dbReference type="Google" id="ProtNLM"/>
    </source>
</evidence>
<dbReference type="AlphaFoldDB" id="A0A550C6H7"/>
<gene>
    <name evidence="1" type="ORF">BD626DRAFT_632529</name>
</gene>
<keyword evidence="2" id="KW-1185">Reference proteome</keyword>
<reference evidence="1 2" key="1">
    <citation type="journal article" date="2019" name="New Phytol.">
        <title>Comparative genomics reveals unique wood-decay strategies and fruiting body development in the Schizophyllaceae.</title>
        <authorList>
            <person name="Almasi E."/>
            <person name="Sahu N."/>
            <person name="Krizsan K."/>
            <person name="Balint B."/>
            <person name="Kovacs G.M."/>
            <person name="Kiss B."/>
            <person name="Cseklye J."/>
            <person name="Drula E."/>
            <person name="Henrissat B."/>
            <person name="Nagy I."/>
            <person name="Chovatia M."/>
            <person name="Adam C."/>
            <person name="LaButti K."/>
            <person name="Lipzen A."/>
            <person name="Riley R."/>
            <person name="Grigoriev I.V."/>
            <person name="Nagy L.G."/>
        </authorList>
    </citation>
    <scope>NUCLEOTIDE SEQUENCE [LARGE SCALE GENOMIC DNA]</scope>
    <source>
        <strain evidence="1 2">NL-1724</strain>
    </source>
</reference>
<evidence type="ECO:0000313" key="2">
    <source>
        <dbReference type="Proteomes" id="UP000320762"/>
    </source>
</evidence>
<organism evidence="1 2">
    <name type="scientific">Schizophyllum amplum</name>
    <dbReference type="NCBI Taxonomy" id="97359"/>
    <lineage>
        <taxon>Eukaryota</taxon>
        <taxon>Fungi</taxon>
        <taxon>Dikarya</taxon>
        <taxon>Basidiomycota</taxon>
        <taxon>Agaricomycotina</taxon>
        <taxon>Agaricomycetes</taxon>
        <taxon>Agaricomycetidae</taxon>
        <taxon>Agaricales</taxon>
        <taxon>Schizophyllaceae</taxon>
        <taxon>Schizophyllum</taxon>
    </lineage>
</organism>
<name>A0A550C6H7_9AGAR</name>
<comment type="caution">
    <text evidence="1">The sequence shown here is derived from an EMBL/GenBank/DDBJ whole genome shotgun (WGS) entry which is preliminary data.</text>
</comment>
<evidence type="ECO:0000313" key="1">
    <source>
        <dbReference type="EMBL" id="TRM60395.1"/>
    </source>
</evidence>
<sequence>MSSEDQANLTQGAIALLASFSPSPTRSPIDYVPMEVLESILLYTFDDTPLILPPSRAKSRFPLGRPLLALELSWVCRRWNAITLANARFWTPPIIEIVLEDYEYRDPMDLDEEDGPELQARKSEKFRLVAKTVAILQCYLARSGPAALPCIEFECYMVGESEWEDSIGHILRCIAPTLSRWQRCTIPVCLANNLAELACGAEPLLLERAKVAHSYGPYTQHDAFAHAPRLRHWEGSVLRVTLPWSQLTCMYIDVFTPISDILKILPYCQQVVEVDMFACEDAPGVQPISSQAALLRLESMSACVSSCQVLRRIFSSITAPNLQRLALAGASGAETALSLGEAGLGLTIRRWPMVTFETMLTCSQCVLKSFLLQSIMMPRGDVRAIIERLPCLSDFGIREPWRKLNEANHRPTHVSAIGNTVLRLMTAEGGNAPNLLPELRTLEIEGVVRIDYALLINMLRSRTNPKLEHVHLCLYPDSWDINDATAAELEDIMGEKSYRYSADAFLLSPWSGWKERRYFVFYTRSVLVISRTSPDQKK</sequence>
<protein>
    <recommendedName>
        <fullName evidence="3">F-box domain-containing protein</fullName>
    </recommendedName>
</protein>
<dbReference type="Proteomes" id="UP000320762">
    <property type="component" value="Unassembled WGS sequence"/>
</dbReference>
<dbReference type="EMBL" id="VDMD01000022">
    <property type="protein sequence ID" value="TRM60395.1"/>
    <property type="molecule type" value="Genomic_DNA"/>
</dbReference>
<dbReference type="OrthoDB" id="3069700at2759"/>
<accession>A0A550C6H7</accession>
<proteinExistence type="predicted"/>